<feature type="non-terminal residue" evidence="1">
    <location>
        <position position="184"/>
    </location>
</feature>
<feature type="non-terminal residue" evidence="1">
    <location>
        <position position="1"/>
    </location>
</feature>
<protein>
    <recommendedName>
        <fullName evidence="2">ER membrane protein complex subunit 2</fullName>
    </recommendedName>
</protein>
<evidence type="ECO:0000313" key="1">
    <source>
        <dbReference type="EMBL" id="SUZ69174.1"/>
    </source>
</evidence>
<gene>
    <name evidence="1" type="ORF">METZ01_LOCUS22028</name>
</gene>
<evidence type="ECO:0008006" key="2">
    <source>
        <dbReference type="Google" id="ProtNLM"/>
    </source>
</evidence>
<dbReference type="EMBL" id="UINC01001054">
    <property type="protein sequence ID" value="SUZ69174.1"/>
    <property type="molecule type" value="Genomic_DNA"/>
</dbReference>
<dbReference type="Gene3D" id="1.25.40.10">
    <property type="entry name" value="Tetratricopeptide repeat domain"/>
    <property type="match status" value="1"/>
</dbReference>
<name>A0A381PRD7_9ZZZZ</name>
<organism evidence="1">
    <name type="scientific">marine metagenome</name>
    <dbReference type="NCBI Taxonomy" id="408172"/>
    <lineage>
        <taxon>unclassified sequences</taxon>
        <taxon>metagenomes</taxon>
        <taxon>ecological metagenomes</taxon>
    </lineage>
</organism>
<sequence>MRIFIEDLYVCYGEPQTRSDKQEVLSRLIQLWKKAPVRYKENEKVVKHYSELMIKLDDKAAAAEALEKAIARNWSDVLVIFYGEHDFSASPQQLLVAESWLMERPANSNLLLSLGRICMRNELWGKAKEYYEASIKITPCAEAYGELSRLLKYLGELEASEICLKNYGDLIGVKLPELPMPPAN</sequence>
<reference evidence="1" key="1">
    <citation type="submission" date="2018-05" db="EMBL/GenBank/DDBJ databases">
        <authorList>
            <person name="Lanie J.A."/>
            <person name="Ng W.-L."/>
            <person name="Kazmierczak K.M."/>
            <person name="Andrzejewski T.M."/>
            <person name="Davidsen T.M."/>
            <person name="Wayne K.J."/>
            <person name="Tettelin H."/>
            <person name="Glass J.I."/>
            <person name="Rusch D."/>
            <person name="Podicherti R."/>
            <person name="Tsui H.-C.T."/>
            <person name="Winkler M.E."/>
        </authorList>
    </citation>
    <scope>NUCLEOTIDE SEQUENCE</scope>
</reference>
<dbReference type="InterPro" id="IPR011990">
    <property type="entry name" value="TPR-like_helical_dom_sf"/>
</dbReference>
<dbReference type="AlphaFoldDB" id="A0A381PRD7"/>
<proteinExistence type="predicted"/>
<dbReference type="SUPFAM" id="SSF48452">
    <property type="entry name" value="TPR-like"/>
    <property type="match status" value="1"/>
</dbReference>
<accession>A0A381PRD7</accession>